<dbReference type="EMBL" id="CAJMXA010000676">
    <property type="protein sequence ID" value="CAE6439261.1"/>
    <property type="molecule type" value="Genomic_DNA"/>
</dbReference>
<feature type="non-terminal residue" evidence="2">
    <location>
        <position position="1"/>
    </location>
</feature>
<proteinExistence type="predicted"/>
<dbReference type="AlphaFoldDB" id="A0A8H2Y075"/>
<feature type="compositionally biased region" description="Polar residues" evidence="1">
    <location>
        <begin position="157"/>
        <end position="167"/>
    </location>
</feature>
<reference evidence="2" key="1">
    <citation type="submission" date="2021-01" db="EMBL/GenBank/DDBJ databases">
        <authorList>
            <person name="Kaushik A."/>
        </authorList>
    </citation>
    <scope>NUCLEOTIDE SEQUENCE</scope>
    <source>
        <strain evidence="2">AG6-10EEA</strain>
    </source>
</reference>
<comment type="caution">
    <text evidence="2">The sequence shown here is derived from an EMBL/GenBank/DDBJ whole genome shotgun (WGS) entry which is preliminary data.</text>
</comment>
<evidence type="ECO:0000313" key="2">
    <source>
        <dbReference type="EMBL" id="CAE6439261.1"/>
    </source>
</evidence>
<protein>
    <submittedName>
        <fullName evidence="2">Uncharacterized protein</fullName>
    </submittedName>
</protein>
<evidence type="ECO:0000256" key="1">
    <source>
        <dbReference type="SAM" id="MobiDB-lite"/>
    </source>
</evidence>
<gene>
    <name evidence="2" type="ORF">RDB_LOCUS34666</name>
</gene>
<evidence type="ECO:0000313" key="3">
    <source>
        <dbReference type="Proteomes" id="UP000663853"/>
    </source>
</evidence>
<name>A0A8H2Y075_9AGAM</name>
<accession>A0A8H2Y075</accession>
<feature type="region of interest" description="Disordered" evidence="1">
    <location>
        <begin position="145"/>
        <end position="167"/>
    </location>
</feature>
<organism evidence="2 3">
    <name type="scientific">Rhizoctonia solani</name>
    <dbReference type="NCBI Taxonomy" id="456999"/>
    <lineage>
        <taxon>Eukaryota</taxon>
        <taxon>Fungi</taxon>
        <taxon>Dikarya</taxon>
        <taxon>Basidiomycota</taxon>
        <taxon>Agaricomycotina</taxon>
        <taxon>Agaricomycetes</taxon>
        <taxon>Cantharellales</taxon>
        <taxon>Ceratobasidiaceae</taxon>
        <taxon>Rhizoctonia</taxon>
    </lineage>
</organism>
<sequence>LSTPDPNVLWHNGNGQLYKVSNSHYLSINMPNGHIPLPHHAQVIGPWETSSTRLAHSLADYLNSCQAINNCKLEKGPETKQVVSRIDGHLHFLSIQLENQIRQSRQILSRTRNLLAGTFYSVPHEVLAEIFTLVVYDRGNSHPKTIEDDSGEMSDCHMQSSGHLFRL</sequence>
<dbReference type="Proteomes" id="UP000663853">
    <property type="component" value="Unassembled WGS sequence"/>
</dbReference>